<proteinExistence type="predicted"/>
<evidence type="ECO:0000256" key="1">
    <source>
        <dbReference type="ARBA" id="ARBA00022723"/>
    </source>
</evidence>
<sequence length="64" mass="7122">MHKETKNKKRWSCSTHSNRKCHALVHTVGDAVVKVVNVHNHEPPPPIPVPGVCEDPIAVKKLNI</sequence>
<keyword evidence="6" id="KW-1185">Reference proteome</keyword>
<evidence type="ECO:0000256" key="2">
    <source>
        <dbReference type="ARBA" id="ARBA00022771"/>
    </source>
</evidence>
<accession>A0ABQ7QXZ0</accession>
<reference evidence="5 6" key="1">
    <citation type="submission" date="2021-06" db="EMBL/GenBank/DDBJ databases">
        <title>A haploid diamondback moth (Plutella xylostella L.) genome assembly resolves 31 chromosomes and identifies a diamide resistance mutation.</title>
        <authorList>
            <person name="Ward C.M."/>
            <person name="Perry K.D."/>
            <person name="Baker G."/>
            <person name="Powis K."/>
            <person name="Heckel D.G."/>
            <person name="Baxter S.W."/>
        </authorList>
    </citation>
    <scope>NUCLEOTIDE SEQUENCE [LARGE SCALE GENOMIC DNA]</scope>
    <source>
        <strain evidence="5 6">LV</strain>
        <tissue evidence="5">Single pupa</tissue>
    </source>
</reference>
<evidence type="ECO:0000313" key="6">
    <source>
        <dbReference type="Proteomes" id="UP000823941"/>
    </source>
</evidence>
<keyword evidence="3" id="KW-0862">Zinc</keyword>
<name>A0ABQ7QXZ0_PLUXY</name>
<gene>
    <name evidence="5" type="ORF">JYU34_004414</name>
</gene>
<keyword evidence="1" id="KW-0479">Metal-binding</keyword>
<dbReference type="Proteomes" id="UP000823941">
    <property type="component" value="Chromosome 6"/>
</dbReference>
<dbReference type="InterPro" id="IPR007588">
    <property type="entry name" value="Znf_FLYWCH"/>
</dbReference>
<feature type="domain" description="FLYWCH-type" evidence="4">
    <location>
        <begin position="2"/>
        <end position="41"/>
    </location>
</feature>
<evidence type="ECO:0000256" key="3">
    <source>
        <dbReference type="ARBA" id="ARBA00022833"/>
    </source>
</evidence>
<evidence type="ECO:0000313" key="5">
    <source>
        <dbReference type="EMBL" id="KAG7309900.1"/>
    </source>
</evidence>
<organism evidence="5 6">
    <name type="scientific">Plutella xylostella</name>
    <name type="common">Diamondback moth</name>
    <name type="synonym">Plutella maculipennis</name>
    <dbReference type="NCBI Taxonomy" id="51655"/>
    <lineage>
        <taxon>Eukaryota</taxon>
        <taxon>Metazoa</taxon>
        <taxon>Ecdysozoa</taxon>
        <taxon>Arthropoda</taxon>
        <taxon>Hexapoda</taxon>
        <taxon>Insecta</taxon>
        <taxon>Pterygota</taxon>
        <taxon>Neoptera</taxon>
        <taxon>Endopterygota</taxon>
        <taxon>Lepidoptera</taxon>
        <taxon>Glossata</taxon>
        <taxon>Ditrysia</taxon>
        <taxon>Yponomeutoidea</taxon>
        <taxon>Plutellidae</taxon>
        <taxon>Plutella</taxon>
    </lineage>
</organism>
<dbReference type="Pfam" id="PF04500">
    <property type="entry name" value="FLYWCH"/>
    <property type="match status" value="1"/>
</dbReference>
<dbReference type="EMBL" id="JAHIBW010000006">
    <property type="protein sequence ID" value="KAG7309900.1"/>
    <property type="molecule type" value="Genomic_DNA"/>
</dbReference>
<keyword evidence="2" id="KW-0863">Zinc-finger</keyword>
<protein>
    <recommendedName>
        <fullName evidence="4">FLYWCH-type domain-containing protein</fullName>
    </recommendedName>
</protein>
<dbReference type="Gene3D" id="2.20.25.240">
    <property type="match status" value="1"/>
</dbReference>
<evidence type="ECO:0000259" key="4">
    <source>
        <dbReference type="Pfam" id="PF04500"/>
    </source>
</evidence>
<comment type="caution">
    <text evidence="5">The sequence shown here is derived from an EMBL/GenBank/DDBJ whole genome shotgun (WGS) entry which is preliminary data.</text>
</comment>